<evidence type="ECO:0000313" key="2">
    <source>
        <dbReference type="EMBL" id="EAS02262.2"/>
    </source>
</evidence>
<keyword evidence="3" id="KW-1185">Reference proteome</keyword>
<gene>
    <name evidence="2" type="ORF">TTHERM_00622820</name>
</gene>
<dbReference type="RefSeq" id="XP_001022507.2">
    <property type="nucleotide sequence ID" value="XM_001022507.3"/>
</dbReference>
<dbReference type="KEGG" id="tet:TTHERM_00622820"/>
<dbReference type="EMBL" id="GG662540">
    <property type="protein sequence ID" value="EAS02262.2"/>
    <property type="molecule type" value="Genomic_DNA"/>
</dbReference>
<sequence length="900" mass="107246">MQQKTNNKSQNSFTQNQVFENQFLSYLRQLAQEHESLYQQQPQLFQSKDISCLKDQIINNIYYPIRKLEFSTKAGIHQILSKFKEFDNRILEIKKQLHIDDQDDLNQDKEVQEARRDYFQDNQNKEFSKVQFEKPKLPKKEENDKKEIDIKENKKFEQIDSNTSSINSQILQLTTEQINESQFDVYDEQQQKICFYMKGKSLSQLCDLIKLDQLLKSQQNKLQDVKFFVLAIENLKNRANIYSLYRYLISMKCNVLFIKDYEQKKKENKKKVTKQTIKNSEVFEILDESYQIALKNINLQSLKIKSQHSISFEAFLSAMTNINLSLSNICFLELSIKKIEVEQQQISTFFQCLNELPYLQHLDISGLNITEQESFDNMNNLLKKLKYIYLSLSQLPSEVDTKFDFGNAQALTLYIDLVETQLTKLQQISLFNSLSKAKNLFYSLLDISHKDNKDKEQKNEDQKEEIKNNKNAKNEKIKKDKKEKSKKNQRQNPVNQEEINYDKQEEELFQLLSEPNQLENYYVKIKYNPFIYKILMAQLKNGKNMRQINIDFQLKDQKESKNKADEECVKDKKQKQEKQNEQECLNIDLQDLFDILQNNYNKHLEGVRIEHDCMNFKYSKIFEDMDYFKLNFNILPISDKDFKQILHFQNQFSFKLEKLKYIIVSSPFDQANLVPIDLLCQSLSKSPYIQSMDLTFFDDYDTKICREKQNYNYPSVEFLKRLSSLKYLDNLSLNFPINQDILNSLEFLLNNHQSINYLQFSRNLYYYQSDTNYAQFYQALKNCKSLISIKLDLQIEKINIYQEVSLEDYEDLKINLFYQPFSDFIESEKGRAVYINYQEEALNQKSVEMILNSLDKQKETIYLKLSEKLLKQISKYSNLNKILNRCIQKGQVTSFEEIFN</sequence>
<evidence type="ECO:0000256" key="1">
    <source>
        <dbReference type="SAM" id="MobiDB-lite"/>
    </source>
</evidence>
<proteinExistence type="predicted"/>
<dbReference type="Proteomes" id="UP000009168">
    <property type="component" value="Unassembled WGS sequence"/>
</dbReference>
<protein>
    <submittedName>
        <fullName evidence="2">Uncharacterized protein</fullName>
    </submittedName>
</protein>
<dbReference type="SUPFAM" id="SSF52058">
    <property type="entry name" value="L domain-like"/>
    <property type="match status" value="1"/>
</dbReference>
<organism evidence="2 3">
    <name type="scientific">Tetrahymena thermophila (strain SB210)</name>
    <dbReference type="NCBI Taxonomy" id="312017"/>
    <lineage>
        <taxon>Eukaryota</taxon>
        <taxon>Sar</taxon>
        <taxon>Alveolata</taxon>
        <taxon>Ciliophora</taxon>
        <taxon>Intramacronucleata</taxon>
        <taxon>Oligohymenophorea</taxon>
        <taxon>Hymenostomatida</taxon>
        <taxon>Tetrahymenina</taxon>
        <taxon>Tetrahymenidae</taxon>
        <taxon>Tetrahymena</taxon>
    </lineage>
</organism>
<evidence type="ECO:0000313" key="3">
    <source>
        <dbReference type="Proteomes" id="UP000009168"/>
    </source>
</evidence>
<dbReference type="AlphaFoldDB" id="Q241A2"/>
<feature type="region of interest" description="Disordered" evidence="1">
    <location>
        <begin position="452"/>
        <end position="500"/>
    </location>
</feature>
<name>Q241A2_TETTS</name>
<reference evidence="3" key="1">
    <citation type="journal article" date="2006" name="PLoS Biol.">
        <title>Macronuclear genome sequence of the ciliate Tetrahymena thermophila, a model eukaryote.</title>
        <authorList>
            <person name="Eisen J.A."/>
            <person name="Coyne R.S."/>
            <person name="Wu M."/>
            <person name="Wu D."/>
            <person name="Thiagarajan M."/>
            <person name="Wortman J.R."/>
            <person name="Badger J.H."/>
            <person name="Ren Q."/>
            <person name="Amedeo P."/>
            <person name="Jones K.M."/>
            <person name="Tallon L.J."/>
            <person name="Delcher A.L."/>
            <person name="Salzberg S.L."/>
            <person name="Silva J.C."/>
            <person name="Haas B.J."/>
            <person name="Majoros W.H."/>
            <person name="Farzad M."/>
            <person name="Carlton J.M."/>
            <person name="Smith R.K. Jr."/>
            <person name="Garg J."/>
            <person name="Pearlman R.E."/>
            <person name="Karrer K.M."/>
            <person name="Sun L."/>
            <person name="Manning G."/>
            <person name="Elde N.C."/>
            <person name="Turkewitz A.P."/>
            <person name="Asai D.J."/>
            <person name="Wilkes D.E."/>
            <person name="Wang Y."/>
            <person name="Cai H."/>
            <person name="Collins K."/>
            <person name="Stewart B.A."/>
            <person name="Lee S.R."/>
            <person name="Wilamowska K."/>
            <person name="Weinberg Z."/>
            <person name="Ruzzo W.L."/>
            <person name="Wloga D."/>
            <person name="Gaertig J."/>
            <person name="Frankel J."/>
            <person name="Tsao C.-C."/>
            <person name="Gorovsky M.A."/>
            <person name="Keeling P.J."/>
            <person name="Waller R.F."/>
            <person name="Patron N.J."/>
            <person name="Cherry J.M."/>
            <person name="Stover N.A."/>
            <person name="Krieger C.J."/>
            <person name="del Toro C."/>
            <person name="Ryder H.F."/>
            <person name="Williamson S.C."/>
            <person name="Barbeau R.A."/>
            <person name="Hamilton E.P."/>
            <person name="Orias E."/>
        </authorList>
    </citation>
    <scope>NUCLEOTIDE SEQUENCE [LARGE SCALE GENOMIC DNA]</scope>
    <source>
        <strain evidence="3">SB210</strain>
    </source>
</reference>
<dbReference type="HOGENOM" id="CLU_341468_0_0_1"/>
<dbReference type="InParanoid" id="Q241A2"/>
<accession>Q241A2</accession>
<feature type="compositionally biased region" description="Basic and acidic residues" evidence="1">
    <location>
        <begin position="452"/>
        <end position="483"/>
    </location>
</feature>
<dbReference type="GeneID" id="7822907"/>